<dbReference type="InterPro" id="IPR000225">
    <property type="entry name" value="Armadillo"/>
</dbReference>
<feature type="compositionally biased region" description="Low complexity" evidence="8">
    <location>
        <begin position="1266"/>
        <end position="1277"/>
    </location>
</feature>
<evidence type="ECO:0000256" key="1">
    <source>
        <dbReference type="ARBA" id="ARBA00010103"/>
    </source>
</evidence>
<dbReference type="FunFam" id="3.40.850.10:FF:000123">
    <property type="entry name" value="Putative kinesin"/>
    <property type="match status" value="1"/>
</dbReference>
<dbReference type="GO" id="GO:0005524">
    <property type="term" value="F:ATP binding"/>
    <property type="evidence" value="ECO:0007669"/>
    <property type="project" value="UniProtKB-UniRule"/>
</dbReference>
<comment type="similarity">
    <text evidence="1">Belongs to the TRAFAC class myosin-kinesin ATPase superfamily. Kinesin family. Ungrouped subfamily.</text>
</comment>
<feature type="coiled-coil region" evidence="7">
    <location>
        <begin position="352"/>
        <end position="379"/>
    </location>
</feature>
<dbReference type="InterPro" id="IPR022682">
    <property type="entry name" value="Calpain_domain_III"/>
</dbReference>
<dbReference type="InterPro" id="IPR027417">
    <property type="entry name" value="P-loop_NTPase"/>
</dbReference>
<dbReference type="Gene3D" id="1.25.10.10">
    <property type="entry name" value="Leucine-rich Repeat Variant"/>
    <property type="match status" value="2"/>
</dbReference>
<dbReference type="SUPFAM" id="SSF48371">
    <property type="entry name" value="ARM repeat"/>
    <property type="match status" value="1"/>
</dbReference>
<feature type="domain" description="Kinesin motor" evidence="9">
    <location>
        <begin position="8"/>
        <end position="338"/>
    </location>
</feature>
<name>G0UMW0_TRYCI</name>
<evidence type="ECO:0000256" key="5">
    <source>
        <dbReference type="ARBA" id="ARBA00023175"/>
    </source>
</evidence>
<dbReference type="SUPFAM" id="SSF49758">
    <property type="entry name" value="Calpain large subunit, middle domain (domain III)"/>
    <property type="match status" value="2"/>
</dbReference>
<protein>
    <submittedName>
        <fullName evidence="10">Putative kinesin</fullName>
    </submittedName>
</protein>
<evidence type="ECO:0000256" key="4">
    <source>
        <dbReference type="ARBA" id="ARBA00023054"/>
    </source>
</evidence>
<dbReference type="InterPro" id="IPR001752">
    <property type="entry name" value="Kinesin_motor_dom"/>
</dbReference>
<dbReference type="InterPro" id="IPR019821">
    <property type="entry name" value="Kinesin_motor_CS"/>
</dbReference>
<dbReference type="InterPro" id="IPR022683">
    <property type="entry name" value="Calpain_III"/>
</dbReference>
<evidence type="ECO:0000256" key="8">
    <source>
        <dbReference type="SAM" id="MobiDB-lite"/>
    </source>
</evidence>
<dbReference type="SUPFAM" id="SSF52540">
    <property type="entry name" value="P-loop containing nucleoside triphosphate hydrolases"/>
    <property type="match status" value="1"/>
</dbReference>
<dbReference type="Gene3D" id="3.40.850.10">
    <property type="entry name" value="Kinesin motor domain"/>
    <property type="match status" value="1"/>
</dbReference>
<evidence type="ECO:0000259" key="9">
    <source>
        <dbReference type="PROSITE" id="PS50067"/>
    </source>
</evidence>
<sequence>MSKAAVSRPRVYVRIRPLNEREKREGNGELICRGDPRIRDTLYVKRDDGGAELQTRFDHVFDRDATQTDVFDIIGPEVLNTLFSGYNASIFAYGQTGSGKTYTMEGDHSKGERLGITPRLVKAIFERFKENADITRSVCEVSMVQIYQEKIQDLLAGQRQLEIHMDRTGQYIARDATWTRVRNLEESMKLYKKASEMRATSATDMNLVSSRSHMIMMMKLQWDEPSLPGSHAQLNLVDLAGSERISLSGATGDLMKEAIHINKSLSALGNVVSKLVEQAKHKGRRVHIPYKDSKLTYLLQSSVGGSNLIHFILSISCSVLWRSETNSTIEFGKRALQLVLRPVRNAIDFTRLAEMEEMIERMRSHIASLEEALRDKKSNEAAEFLKLKQIPQDGDEAFAKFGDSGTGRRQKKKLKMQTELARIMANLPETFDDLTSHCILFPESKGSFRELGGLQRLVHFVDRSASTFYRSNAAQTIASVLDEKGRDMFVSIDGLDALTRLLHIKEERCKEAACVALEAVCRGSLKNKQKLPPDVYTELVDLIYSYPNQQVQEAACTAVATIVDLYPEARRTFERLDIVPKLLETIRNTPEEVVNLIKSATNCIGRLSHGDPEMQDVIASFGGIDILIDVLFSQAGTRDHQVPILASYALVNLCCSNEQNLEIAQDHPRYSEVKFRLLEGLARAFGVNTAREGFGRATAHEVSSPFPYYGVTIVDKWSCTSSGGRPIFSTFMDNPQFYLYVSKPTDIAFMIQDVLYESRMLKKKKNNTVYMGLALFEGDADLAKAGLKQVDFHGRMVEIGKYTSNCENVLHCTLQPSEVPYVVVPFTSQRGRQTEFALSAFGNNPIELTAVPEQVGWVRTVLDGCWTEFTGRGGDGFDWRCNPQVFLQPKENCRCVFVLSYLSLDRQRACSRDEEEEQNTRPRLHGRLFTNANGEKRYLKALVPLPHKSTFVASNNFASNSYITTSANLTAGESYVYVPFTEVPFEDAWRLSVYCDTDDVSISPINGNKSEWHCTTSSGTWAGKPVSIQLDTKGKMVAVATSPGAFIRIRLYNAKGKKLEGIDSYWNAEASVEYKSQGPVTVQVEGMVRTEGGQEPAHDLRVDVLIFTENKCTVQQVDFPAVPSSLLHPTKNTPLDLLRYPVEIVDTDGAYVNVDQTDDDDEETNCADDDEQDDREAELIQTLEMRNDENARLLNRIAEQQRELQELRMLRASCSLGNARGDGLDASGSAEAKINNGVNRASGKLGGLSKVTERKGSHAASRNGTPLVLSSPRSLSPHQDQFGGGAVTQSTKDVMEKVLITLNRIEGLTEPPRAEEWATVRGEMRYLCQLLRFSLDREKIRT</sequence>
<dbReference type="PANTHER" id="PTHR47968">
    <property type="entry name" value="CENTROMERE PROTEIN E"/>
    <property type="match status" value="1"/>
</dbReference>
<dbReference type="InterPro" id="IPR016024">
    <property type="entry name" value="ARM-type_fold"/>
</dbReference>
<keyword evidence="2 6" id="KW-0547">Nucleotide-binding</keyword>
<evidence type="ECO:0000313" key="10">
    <source>
        <dbReference type="EMBL" id="CCC90519.1"/>
    </source>
</evidence>
<feature type="binding site" evidence="6">
    <location>
        <begin position="94"/>
        <end position="101"/>
    </location>
    <ligand>
        <name>ATP</name>
        <dbReference type="ChEBI" id="CHEBI:30616"/>
    </ligand>
</feature>
<dbReference type="PANTHER" id="PTHR47968:SF75">
    <property type="entry name" value="CENTROMERE-ASSOCIATED PROTEIN E"/>
    <property type="match status" value="1"/>
</dbReference>
<dbReference type="PROSITE" id="PS00411">
    <property type="entry name" value="KINESIN_MOTOR_1"/>
    <property type="match status" value="1"/>
</dbReference>
<dbReference type="SMART" id="SM00185">
    <property type="entry name" value="ARM"/>
    <property type="match status" value="3"/>
</dbReference>
<dbReference type="Gene3D" id="2.60.120.380">
    <property type="match status" value="2"/>
</dbReference>
<evidence type="ECO:0000256" key="7">
    <source>
        <dbReference type="SAM" id="Coils"/>
    </source>
</evidence>
<dbReference type="GO" id="GO:0007018">
    <property type="term" value="P:microtubule-based movement"/>
    <property type="evidence" value="ECO:0007669"/>
    <property type="project" value="InterPro"/>
</dbReference>
<dbReference type="Pfam" id="PF00225">
    <property type="entry name" value="Kinesin"/>
    <property type="match status" value="1"/>
</dbReference>
<dbReference type="SMART" id="SM00129">
    <property type="entry name" value="KISc"/>
    <property type="match status" value="1"/>
</dbReference>
<dbReference type="SMART" id="SM00720">
    <property type="entry name" value="calpain_III"/>
    <property type="match status" value="1"/>
</dbReference>
<proteinExistence type="inferred from homology"/>
<evidence type="ECO:0000256" key="3">
    <source>
        <dbReference type="ARBA" id="ARBA00022840"/>
    </source>
</evidence>
<reference evidence="10" key="1">
    <citation type="journal article" date="2012" name="Proc. Natl. Acad. Sci. U.S.A.">
        <title>Antigenic diversity is generated by distinct evolutionary mechanisms in African trypanosome species.</title>
        <authorList>
            <person name="Jackson A.P."/>
            <person name="Berry A."/>
            <person name="Aslett M."/>
            <person name="Allison H.C."/>
            <person name="Burton P."/>
            <person name="Vavrova-Anderson J."/>
            <person name="Brown R."/>
            <person name="Browne H."/>
            <person name="Corton N."/>
            <person name="Hauser H."/>
            <person name="Gamble J."/>
            <person name="Gilderthorp R."/>
            <person name="Marcello L."/>
            <person name="McQuillan J."/>
            <person name="Otto T.D."/>
            <person name="Quail M.A."/>
            <person name="Sanders M.J."/>
            <person name="van Tonder A."/>
            <person name="Ginger M.L."/>
            <person name="Field M.C."/>
            <person name="Barry J.D."/>
            <person name="Hertz-Fowler C."/>
            <person name="Berriman M."/>
        </authorList>
    </citation>
    <scope>NUCLEOTIDE SEQUENCE</scope>
    <source>
        <strain evidence="10">IL3000</strain>
    </source>
</reference>
<dbReference type="InterPro" id="IPR027640">
    <property type="entry name" value="Kinesin-like_fam"/>
</dbReference>
<keyword evidence="4 7" id="KW-0175">Coiled coil</keyword>
<gene>
    <name evidence="10" type="ORF">TCIL3000_5_2280</name>
</gene>
<feature type="region of interest" description="Disordered" evidence="8">
    <location>
        <begin position="1252"/>
        <end position="1288"/>
    </location>
</feature>
<feature type="coiled-coil region" evidence="7">
    <location>
        <begin position="1183"/>
        <end position="1210"/>
    </location>
</feature>
<dbReference type="PROSITE" id="PS50067">
    <property type="entry name" value="KINESIN_MOTOR_2"/>
    <property type="match status" value="1"/>
</dbReference>
<organism evidence="10">
    <name type="scientific">Trypanosoma congolense (strain IL3000)</name>
    <dbReference type="NCBI Taxonomy" id="1068625"/>
    <lineage>
        <taxon>Eukaryota</taxon>
        <taxon>Discoba</taxon>
        <taxon>Euglenozoa</taxon>
        <taxon>Kinetoplastea</taxon>
        <taxon>Metakinetoplastina</taxon>
        <taxon>Trypanosomatida</taxon>
        <taxon>Trypanosomatidae</taxon>
        <taxon>Trypanosoma</taxon>
        <taxon>Nannomonas</taxon>
    </lineage>
</organism>
<dbReference type="Pfam" id="PF01067">
    <property type="entry name" value="Calpain_III"/>
    <property type="match status" value="1"/>
</dbReference>
<dbReference type="GO" id="GO:0003777">
    <property type="term" value="F:microtubule motor activity"/>
    <property type="evidence" value="ECO:0007669"/>
    <property type="project" value="InterPro"/>
</dbReference>
<dbReference type="InterPro" id="IPR036961">
    <property type="entry name" value="Kinesin_motor_dom_sf"/>
</dbReference>
<dbReference type="FunFam" id="1.25.10.10:FF:000874">
    <property type="entry name" value="Kinesin, putative"/>
    <property type="match status" value="1"/>
</dbReference>
<evidence type="ECO:0000256" key="2">
    <source>
        <dbReference type="ARBA" id="ARBA00022741"/>
    </source>
</evidence>
<keyword evidence="3 6" id="KW-0067">ATP-binding</keyword>
<accession>G0UMW0</accession>
<dbReference type="InterPro" id="IPR036213">
    <property type="entry name" value="Calpain_III_sf"/>
</dbReference>
<dbReference type="InterPro" id="IPR011989">
    <property type="entry name" value="ARM-like"/>
</dbReference>
<dbReference type="EMBL" id="HE575318">
    <property type="protein sequence ID" value="CCC90519.1"/>
    <property type="molecule type" value="Genomic_DNA"/>
</dbReference>
<dbReference type="GO" id="GO:0008017">
    <property type="term" value="F:microtubule binding"/>
    <property type="evidence" value="ECO:0007669"/>
    <property type="project" value="InterPro"/>
</dbReference>
<dbReference type="PRINTS" id="PR00380">
    <property type="entry name" value="KINESINHEAVY"/>
</dbReference>
<dbReference type="CDD" id="cd00106">
    <property type="entry name" value="KISc"/>
    <property type="match status" value="1"/>
</dbReference>
<evidence type="ECO:0000256" key="6">
    <source>
        <dbReference type="PROSITE-ProRule" id="PRU00283"/>
    </source>
</evidence>
<dbReference type="VEuPathDB" id="TriTrypDB:TcIL3000_5_2280"/>
<keyword evidence="5 6" id="KW-0505">Motor protein</keyword>